<keyword evidence="4" id="KW-1185">Reference proteome</keyword>
<protein>
    <recommendedName>
        <fullName evidence="2">Phosphatidic acid phosphatase type 2/haloperoxidase domain-containing protein</fullName>
    </recommendedName>
</protein>
<dbReference type="InterPro" id="IPR000326">
    <property type="entry name" value="PAP2/HPO"/>
</dbReference>
<dbReference type="Proteomes" id="UP000001822">
    <property type="component" value="Chromosome"/>
</dbReference>
<keyword evidence="1" id="KW-0732">Signal</keyword>
<evidence type="ECO:0000313" key="3">
    <source>
        <dbReference type="EMBL" id="ABG57859.1"/>
    </source>
</evidence>
<dbReference type="InterPro" id="IPR036938">
    <property type="entry name" value="PAP2/HPO_sf"/>
</dbReference>
<evidence type="ECO:0000256" key="1">
    <source>
        <dbReference type="SAM" id="SignalP"/>
    </source>
</evidence>
<dbReference type="Gene3D" id="1.20.144.10">
    <property type="entry name" value="Phosphatidic acid phosphatase type 2/haloperoxidase"/>
    <property type="match status" value="1"/>
</dbReference>
<dbReference type="KEGG" id="chu:CHU_0572"/>
<dbReference type="Pfam" id="PF01569">
    <property type="entry name" value="PAP2"/>
    <property type="match status" value="1"/>
</dbReference>
<accession>A0A6N4SNJ1</accession>
<dbReference type="RefSeq" id="WP_011583975.1">
    <property type="nucleotide sequence ID" value="NC_008255.1"/>
</dbReference>
<dbReference type="SUPFAM" id="SSF48317">
    <property type="entry name" value="Acid phosphatase/Vanadium-dependent haloperoxidase"/>
    <property type="match status" value="1"/>
</dbReference>
<dbReference type="CDD" id="cd03394">
    <property type="entry name" value="PAP2_like_5"/>
    <property type="match status" value="1"/>
</dbReference>
<organism evidence="3 4">
    <name type="scientific">Cytophaga hutchinsonii (strain ATCC 33406 / DSM 1761 / CIP 103989 / NBRC 15051 / NCIMB 9469 / D465)</name>
    <dbReference type="NCBI Taxonomy" id="269798"/>
    <lineage>
        <taxon>Bacteria</taxon>
        <taxon>Pseudomonadati</taxon>
        <taxon>Bacteroidota</taxon>
        <taxon>Cytophagia</taxon>
        <taxon>Cytophagales</taxon>
        <taxon>Cytophagaceae</taxon>
        <taxon>Cytophaga</taxon>
    </lineage>
</organism>
<dbReference type="SMART" id="SM00014">
    <property type="entry name" value="acidPPc"/>
    <property type="match status" value="1"/>
</dbReference>
<name>A0A6N4SNJ1_CYTH3</name>
<dbReference type="AlphaFoldDB" id="A0A6N4SNJ1"/>
<dbReference type="EMBL" id="CP000383">
    <property type="protein sequence ID" value="ABG57859.1"/>
    <property type="molecule type" value="Genomic_DNA"/>
</dbReference>
<evidence type="ECO:0000259" key="2">
    <source>
        <dbReference type="SMART" id="SM00014"/>
    </source>
</evidence>
<reference evidence="3 4" key="1">
    <citation type="journal article" date="2007" name="Appl. Environ. Microbiol.">
        <title>Genome sequence of the cellulolytic gliding bacterium Cytophaga hutchinsonii.</title>
        <authorList>
            <person name="Xie G."/>
            <person name="Bruce D.C."/>
            <person name="Challacombe J.F."/>
            <person name="Chertkov O."/>
            <person name="Detter J.C."/>
            <person name="Gilna P."/>
            <person name="Han C.S."/>
            <person name="Lucas S."/>
            <person name="Misra M."/>
            <person name="Myers G.L."/>
            <person name="Richardson P."/>
            <person name="Tapia R."/>
            <person name="Thayer N."/>
            <person name="Thompson L.S."/>
            <person name="Brettin T.S."/>
            <person name="Henrissat B."/>
            <person name="Wilson D.B."/>
            <person name="McBride M.J."/>
        </authorList>
    </citation>
    <scope>NUCLEOTIDE SEQUENCE [LARGE SCALE GENOMIC DNA]</scope>
    <source>
        <strain evidence="4">ATCC 33406 / DSM 1761 / CIP 103989 / NBRC 15051 / NCIMB 9469 / D465</strain>
    </source>
</reference>
<proteinExistence type="predicted"/>
<feature type="domain" description="Phosphatidic acid phosphatase type 2/haloperoxidase" evidence="2">
    <location>
        <begin position="110"/>
        <end position="213"/>
    </location>
</feature>
<feature type="signal peptide" evidence="1">
    <location>
        <begin position="1"/>
        <end position="24"/>
    </location>
</feature>
<evidence type="ECO:0000313" key="4">
    <source>
        <dbReference type="Proteomes" id="UP000001822"/>
    </source>
</evidence>
<sequence length="243" mass="27094">MKNKRIRGLFLGMMLLGLAIRVSAQTDTVKLGQPVSKYLKQSIVPVSLIGAGMFMKLHNTPLNDLSVKNSVTTNYPGFHTSVDDYLRFASIPFLYGLDWVGVEAKTDVKNRTAILFKAEVIMFITTTLMKNTTHVIRPDGDGDKSFPSGHTAQAFLGAVMIQREYGHKSIWYPIGAYTVATSVGVLRVMNNRHYTSDVLVGAGIGMLSAHIAYWTHRYKWNKKVVVMPMYSNRAAGIYFSMAF</sequence>
<gene>
    <name evidence="3" type="ordered locus">CHU_0572</name>
</gene>
<feature type="chain" id="PRO_5026756110" description="Phosphatidic acid phosphatase type 2/haloperoxidase domain-containing protein" evidence="1">
    <location>
        <begin position="25"/>
        <end position="243"/>
    </location>
</feature>